<name>A0AAD7N314_9AGAR</name>
<sequence length="207" mass="22424">MPGIISRLFPTGGKGALEARVFDGNINGPHVLVIEFNHLKLNSSKAASGASADAANCRAVSTAPVNADFLLPSLYAGKMGEAVTDMSLKDFCAQYKVGEDLFERLGQLGFTTVGSLLEVKDAELTDRGFNLGHILELKRALKQFVDRNRNRKSTSVTSSVPAISRCRANSTLKHHQQMTRGKYFRARCTFNGGGEVGHKEDIFGPHA</sequence>
<accession>A0AAD7N314</accession>
<proteinExistence type="predicted"/>
<protein>
    <recommendedName>
        <fullName evidence="3">SAM domain-containing protein</fullName>
    </recommendedName>
</protein>
<evidence type="ECO:0000313" key="2">
    <source>
        <dbReference type="Proteomes" id="UP001215598"/>
    </source>
</evidence>
<organism evidence="1 2">
    <name type="scientific">Mycena metata</name>
    <dbReference type="NCBI Taxonomy" id="1033252"/>
    <lineage>
        <taxon>Eukaryota</taxon>
        <taxon>Fungi</taxon>
        <taxon>Dikarya</taxon>
        <taxon>Basidiomycota</taxon>
        <taxon>Agaricomycotina</taxon>
        <taxon>Agaricomycetes</taxon>
        <taxon>Agaricomycetidae</taxon>
        <taxon>Agaricales</taxon>
        <taxon>Marasmiineae</taxon>
        <taxon>Mycenaceae</taxon>
        <taxon>Mycena</taxon>
    </lineage>
</organism>
<reference evidence="1" key="1">
    <citation type="submission" date="2023-03" db="EMBL/GenBank/DDBJ databases">
        <title>Massive genome expansion in bonnet fungi (Mycena s.s.) driven by repeated elements and novel gene families across ecological guilds.</title>
        <authorList>
            <consortium name="Lawrence Berkeley National Laboratory"/>
            <person name="Harder C.B."/>
            <person name="Miyauchi S."/>
            <person name="Viragh M."/>
            <person name="Kuo A."/>
            <person name="Thoen E."/>
            <person name="Andreopoulos B."/>
            <person name="Lu D."/>
            <person name="Skrede I."/>
            <person name="Drula E."/>
            <person name="Henrissat B."/>
            <person name="Morin E."/>
            <person name="Kohler A."/>
            <person name="Barry K."/>
            <person name="LaButti K."/>
            <person name="Morin E."/>
            <person name="Salamov A."/>
            <person name="Lipzen A."/>
            <person name="Mereny Z."/>
            <person name="Hegedus B."/>
            <person name="Baldrian P."/>
            <person name="Stursova M."/>
            <person name="Weitz H."/>
            <person name="Taylor A."/>
            <person name="Grigoriev I.V."/>
            <person name="Nagy L.G."/>
            <person name="Martin F."/>
            <person name="Kauserud H."/>
        </authorList>
    </citation>
    <scope>NUCLEOTIDE SEQUENCE</scope>
    <source>
        <strain evidence="1">CBHHK182m</strain>
    </source>
</reference>
<dbReference type="Proteomes" id="UP001215598">
    <property type="component" value="Unassembled WGS sequence"/>
</dbReference>
<dbReference type="EMBL" id="JARKIB010000091">
    <property type="protein sequence ID" value="KAJ7743412.1"/>
    <property type="molecule type" value="Genomic_DNA"/>
</dbReference>
<gene>
    <name evidence="1" type="ORF">B0H16DRAFT_1463741</name>
</gene>
<dbReference type="AlphaFoldDB" id="A0AAD7N314"/>
<evidence type="ECO:0008006" key="3">
    <source>
        <dbReference type="Google" id="ProtNLM"/>
    </source>
</evidence>
<evidence type="ECO:0000313" key="1">
    <source>
        <dbReference type="EMBL" id="KAJ7743412.1"/>
    </source>
</evidence>
<comment type="caution">
    <text evidence="1">The sequence shown here is derived from an EMBL/GenBank/DDBJ whole genome shotgun (WGS) entry which is preliminary data.</text>
</comment>
<keyword evidence="2" id="KW-1185">Reference proteome</keyword>